<feature type="binding site" evidence="8">
    <location>
        <begin position="110"/>
        <end position="116"/>
    </location>
    <ligand>
        <name>ATP</name>
        <dbReference type="ChEBI" id="CHEBI:30616"/>
    </ligand>
</feature>
<dbReference type="InterPro" id="IPR035911">
    <property type="entry name" value="MurE/MurF_N"/>
</dbReference>
<dbReference type="STRING" id="1423719.FC66_GL000801"/>
<dbReference type="EC" id="6.3.2.13" evidence="8"/>
<evidence type="ECO:0000313" key="14">
    <source>
        <dbReference type="Proteomes" id="UP000051450"/>
    </source>
</evidence>
<dbReference type="NCBIfam" id="TIGR01085">
    <property type="entry name" value="murE"/>
    <property type="match status" value="1"/>
</dbReference>
<dbReference type="GO" id="GO:0005737">
    <property type="term" value="C:cytoplasm"/>
    <property type="evidence" value="ECO:0007669"/>
    <property type="project" value="UniProtKB-SubCell"/>
</dbReference>
<dbReference type="NCBIfam" id="NF001124">
    <property type="entry name" value="PRK00139.1-2"/>
    <property type="match status" value="1"/>
</dbReference>
<keyword evidence="14" id="KW-1185">Reference proteome</keyword>
<evidence type="ECO:0000313" key="13">
    <source>
        <dbReference type="EMBL" id="KRK46298.1"/>
    </source>
</evidence>
<feature type="binding site" evidence="8">
    <location>
        <begin position="411"/>
        <end position="414"/>
    </location>
    <ligand>
        <name>meso-2,6-diaminopimelate</name>
        <dbReference type="ChEBI" id="CHEBI:57791"/>
    </ligand>
</feature>
<dbReference type="InterPro" id="IPR004101">
    <property type="entry name" value="Mur_ligase_C"/>
</dbReference>
<evidence type="ECO:0000259" key="10">
    <source>
        <dbReference type="Pfam" id="PF01225"/>
    </source>
</evidence>
<dbReference type="EMBL" id="AZDI01000002">
    <property type="protein sequence ID" value="KRK46298.1"/>
    <property type="molecule type" value="Genomic_DNA"/>
</dbReference>
<comment type="PTM">
    <text evidence="8">Carboxylation is probably crucial for Mg(2+) binding and, consequently, for the gamma-phosphate positioning of ATP.</text>
</comment>
<evidence type="ECO:0000256" key="3">
    <source>
        <dbReference type="ARBA" id="ARBA00022618"/>
    </source>
</evidence>
<feature type="binding site" evidence="8">
    <location>
        <begin position="152"/>
        <end position="153"/>
    </location>
    <ligand>
        <name>UDP-N-acetyl-alpha-D-muramoyl-L-alanyl-D-glutamate</name>
        <dbReference type="ChEBI" id="CHEBI:83900"/>
    </ligand>
</feature>
<feature type="domain" description="Mur ligase N-terminal catalytic" evidence="10">
    <location>
        <begin position="25"/>
        <end position="96"/>
    </location>
</feature>
<comment type="caution">
    <text evidence="13">The sequence shown here is derived from an EMBL/GenBank/DDBJ whole genome shotgun (WGS) entry which is preliminary data.</text>
</comment>
<evidence type="ECO:0000256" key="8">
    <source>
        <dbReference type="HAMAP-Rule" id="MF_00208"/>
    </source>
</evidence>
<dbReference type="GO" id="GO:0005524">
    <property type="term" value="F:ATP binding"/>
    <property type="evidence" value="ECO:0007669"/>
    <property type="project" value="UniProtKB-UniRule"/>
</dbReference>
<keyword evidence="8" id="KW-0460">Magnesium</keyword>
<dbReference type="Gene3D" id="3.40.1190.10">
    <property type="entry name" value="Mur-like, catalytic domain"/>
    <property type="match status" value="1"/>
</dbReference>
<comment type="similarity">
    <text evidence="2 8">Belongs to the MurCDEF family. MurE subfamily.</text>
</comment>
<feature type="modified residue" description="N6-carboxylysine" evidence="8">
    <location>
        <position position="219"/>
    </location>
</feature>
<feature type="domain" description="Mur ligase central" evidence="12">
    <location>
        <begin position="108"/>
        <end position="316"/>
    </location>
</feature>
<dbReference type="PANTHER" id="PTHR23135:SF4">
    <property type="entry name" value="UDP-N-ACETYLMURAMOYL-L-ALANYL-D-GLUTAMATE--2,6-DIAMINOPIMELATE LIGASE MURE HOMOLOG, CHLOROPLASTIC"/>
    <property type="match status" value="1"/>
</dbReference>
<dbReference type="Pfam" id="PF02875">
    <property type="entry name" value="Mur_ligase_C"/>
    <property type="match status" value="1"/>
</dbReference>
<evidence type="ECO:0000259" key="12">
    <source>
        <dbReference type="Pfam" id="PF08245"/>
    </source>
</evidence>
<feature type="binding site" evidence="8">
    <location>
        <position position="461"/>
    </location>
    <ligand>
        <name>meso-2,6-diaminopimelate</name>
        <dbReference type="ChEBI" id="CHEBI:57791"/>
    </ligand>
</feature>
<feature type="binding site" evidence="8">
    <location>
        <position position="32"/>
    </location>
    <ligand>
        <name>UDP-N-acetyl-alpha-D-muramoyl-L-alanyl-D-glutamate</name>
        <dbReference type="ChEBI" id="CHEBI:83900"/>
    </ligand>
</feature>
<comment type="caution">
    <text evidence="8">Lacks conserved residue(s) required for the propagation of feature annotation.</text>
</comment>
<evidence type="ECO:0000256" key="6">
    <source>
        <dbReference type="ARBA" id="ARBA00023306"/>
    </source>
</evidence>
<keyword evidence="6 8" id="KW-0131">Cell cycle</keyword>
<keyword evidence="8" id="KW-0547">Nucleotide-binding</keyword>
<feature type="binding site" evidence="8">
    <location>
        <position position="179"/>
    </location>
    <ligand>
        <name>UDP-N-acetyl-alpha-D-muramoyl-L-alanyl-D-glutamate</name>
        <dbReference type="ChEBI" id="CHEBI:83900"/>
    </ligand>
</feature>
<feature type="binding site" evidence="8">
    <location>
        <position position="151"/>
    </location>
    <ligand>
        <name>UDP-N-acetyl-alpha-D-muramoyl-L-alanyl-D-glutamate</name>
        <dbReference type="ChEBI" id="CHEBI:83900"/>
    </ligand>
</feature>
<protein>
    <recommendedName>
        <fullName evidence="8">UDP-N-acetylmuramoyl-L-alanyl-D-glutamate--2,6-diaminopimelate ligase</fullName>
        <ecNumber evidence="8">6.3.2.13</ecNumber>
    </recommendedName>
    <alternativeName>
        <fullName evidence="8">Meso-A2pm-adding enzyme</fullName>
    </alternativeName>
    <alternativeName>
        <fullName evidence="8">Meso-diaminopimelate-adding enzyme</fullName>
    </alternativeName>
    <alternativeName>
        <fullName evidence="8">UDP-MurNAc-L-Ala-D-Glu:meso-diaminopimelate ligase</fullName>
    </alternativeName>
    <alternativeName>
        <fullName evidence="8">UDP-MurNAc-tripeptide synthetase</fullName>
    </alternativeName>
    <alternativeName>
        <fullName evidence="8">UDP-N-acetylmuramyl-tripeptide synthetase</fullName>
    </alternativeName>
</protein>
<keyword evidence="4 8" id="KW-0133">Cell shape</keyword>
<keyword evidence="3 8" id="KW-0132">Cell division</keyword>
<comment type="pathway">
    <text evidence="1 8 9">Cell wall biogenesis; peptidoglycan biosynthesis.</text>
</comment>
<keyword evidence="5 8" id="KW-0573">Peptidoglycan synthesis</keyword>
<keyword evidence="8 13" id="KW-0436">Ligase</keyword>
<evidence type="ECO:0000256" key="4">
    <source>
        <dbReference type="ARBA" id="ARBA00022960"/>
    </source>
</evidence>
<comment type="catalytic activity">
    <reaction evidence="8">
        <text>UDP-N-acetyl-alpha-D-muramoyl-L-alanyl-D-glutamate + meso-2,6-diaminopimelate + ATP = UDP-N-acetyl-alpha-D-muramoyl-L-alanyl-gamma-D-glutamyl-meso-2,6-diaminopimelate + ADP + phosphate + H(+)</text>
        <dbReference type="Rhea" id="RHEA:23676"/>
        <dbReference type="ChEBI" id="CHEBI:15378"/>
        <dbReference type="ChEBI" id="CHEBI:30616"/>
        <dbReference type="ChEBI" id="CHEBI:43474"/>
        <dbReference type="ChEBI" id="CHEBI:57791"/>
        <dbReference type="ChEBI" id="CHEBI:83900"/>
        <dbReference type="ChEBI" id="CHEBI:83905"/>
        <dbReference type="ChEBI" id="CHEBI:456216"/>
        <dbReference type="EC" id="6.3.2.13"/>
    </reaction>
</comment>
<dbReference type="GO" id="GO:0051301">
    <property type="term" value="P:cell division"/>
    <property type="evidence" value="ECO:0007669"/>
    <property type="project" value="UniProtKB-KW"/>
</dbReference>
<keyword evidence="7 8" id="KW-0961">Cell wall biogenesis/degradation</keyword>
<keyword evidence="8" id="KW-0963">Cytoplasm</keyword>
<dbReference type="InterPro" id="IPR000713">
    <property type="entry name" value="Mur_ligase_N"/>
</dbReference>
<feature type="binding site" evidence="8">
    <location>
        <position position="187"/>
    </location>
    <ligand>
        <name>UDP-N-acetyl-alpha-D-muramoyl-L-alanyl-D-glutamate</name>
        <dbReference type="ChEBI" id="CHEBI:83900"/>
    </ligand>
</feature>
<feature type="domain" description="Mur ligase C-terminal" evidence="11">
    <location>
        <begin position="338"/>
        <end position="463"/>
    </location>
</feature>
<sequence>MRADKLIQSLKFKKVSMAIDSELDIKLLTQDTREVVENSIFVAVEGYTVDGHDFVTQAVEKGAKIIIARKPISVSVPVVYVQDTNRAMAILADVFYGVPSQKMRMIGVTGTNGKTTVTHLIEQIYRDLNQKTGLIGTMYRKINDTVYPSNNTTPDVITLQRTLAQMKQEKVDTVAMEVSSHALVLGRVWGIDFDIAVFTNLTQDHLDFHKTMDNYAHSKSMLFAQLGNHYTESGDAKVAVLNFDDPVARTFTQFTSAQVLSYGIENDEAMIQAKNIEIKSHGTEFDLIIFGKTTHITMQLIGLFNVYNMLAAFSAAYAAGLDEKQIIKSLEKVTGVKGRFQLVPSKTGVSVIVDYAHTPDGLLNVLETIQDFAQKNVYCIVGCGGDRDKSKRPKMAKIASNYSDYPVFTMDNPRTEDPNQIMADMLTGIPENRATVIMDRHDAIAETIGKAQPGDIVLIAGKGHEDYQILGREKVHFDDVEEATVALNKK</sequence>
<gene>
    <name evidence="8" type="primary">murE</name>
    <name evidence="13" type="ORF">FC66_GL000801</name>
</gene>
<evidence type="ECO:0000259" key="11">
    <source>
        <dbReference type="Pfam" id="PF02875"/>
    </source>
</evidence>
<dbReference type="HAMAP" id="MF_00208">
    <property type="entry name" value="MurE"/>
    <property type="match status" value="1"/>
</dbReference>
<organism evidence="13 14">
    <name type="scientific">Dellaglioa algida DSM 15638</name>
    <dbReference type="NCBI Taxonomy" id="1423719"/>
    <lineage>
        <taxon>Bacteria</taxon>
        <taxon>Bacillati</taxon>
        <taxon>Bacillota</taxon>
        <taxon>Bacilli</taxon>
        <taxon>Lactobacillales</taxon>
        <taxon>Lactobacillaceae</taxon>
        <taxon>Dellaglioa</taxon>
    </lineage>
</organism>
<dbReference type="InterPro" id="IPR036615">
    <property type="entry name" value="Mur_ligase_C_dom_sf"/>
</dbReference>
<name>A0A0R1HSS1_9LACO</name>
<comment type="cofactor">
    <cofactor evidence="8">
        <name>Mg(2+)</name>
        <dbReference type="ChEBI" id="CHEBI:18420"/>
    </cofactor>
</comment>
<keyword evidence="8" id="KW-0067">ATP-binding</keyword>
<evidence type="ECO:0000256" key="2">
    <source>
        <dbReference type="ARBA" id="ARBA00005898"/>
    </source>
</evidence>
<evidence type="ECO:0000256" key="5">
    <source>
        <dbReference type="ARBA" id="ARBA00022984"/>
    </source>
</evidence>
<dbReference type="GO" id="GO:0008360">
    <property type="term" value="P:regulation of cell shape"/>
    <property type="evidence" value="ECO:0007669"/>
    <property type="project" value="UniProtKB-KW"/>
</dbReference>
<feature type="binding site" evidence="8">
    <location>
        <position position="465"/>
    </location>
    <ligand>
        <name>meso-2,6-diaminopimelate</name>
        <dbReference type="ChEBI" id="CHEBI:57791"/>
    </ligand>
</feature>
<dbReference type="PATRIC" id="fig|1423719.4.peg.813"/>
<dbReference type="InterPro" id="IPR005761">
    <property type="entry name" value="UDP-N-AcMur-Glu-dNH2Pim_ligase"/>
</dbReference>
<dbReference type="Gene3D" id="3.90.190.20">
    <property type="entry name" value="Mur ligase, C-terminal domain"/>
    <property type="match status" value="1"/>
</dbReference>
<dbReference type="UniPathway" id="UPA00219"/>
<evidence type="ECO:0000256" key="7">
    <source>
        <dbReference type="ARBA" id="ARBA00023316"/>
    </source>
</evidence>
<dbReference type="RefSeq" id="WP_057973870.1">
    <property type="nucleotide sequence ID" value="NZ_AZDI01000002.1"/>
</dbReference>
<comment type="function">
    <text evidence="8">Catalyzes the addition of meso-diaminopimelic acid to the nucleotide precursor UDP-N-acetylmuramoyl-L-alanyl-D-glutamate (UMAG) in the biosynthesis of bacterial cell-wall peptidoglycan.</text>
</comment>
<dbReference type="Pfam" id="PF08245">
    <property type="entry name" value="Mur_ligase_M"/>
    <property type="match status" value="1"/>
</dbReference>
<dbReference type="NCBIfam" id="NF001126">
    <property type="entry name" value="PRK00139.1-4"/>
    <property type="match status" value="1"/>
</dbReference>
<dbReference type="SUPFAM" id="SSF63418">
    <property type="entry name" value="MurE/MurF N-terminal domain"/>
    <property type="match status" value="1"/>
</dbReference>
<dbReference type="GO" id="GO:0000287">
    <property type="term" value="F:magnesium ion binding"/>
    <property type="evidence" value="ECO:0007669"/>
    <property type="project" value="UniProtKB-UniRule"/>
</dbReference>
<reference evidence="13 14" key="1">
    <citation type="journal article" date="2015" name="Genome Announc.">
        <title>Expanding the biotechnology potential of lactobacilli through comparative genomics of 213 strains and associated genera.</title>
        <authorList>
            <person name="Sun Z."/>
            <person name="Harris H.M."/>
            <person name="McCann A."/>
            <person name="Guo C."/>
            <person name="Argimon S."/>
            <person name="Zhang W."/>
            <person name="Yang X."/>
            <person name="Jeffery I.B."/>
            <person name="Cooney J.C."/>
            <person name="Kagawa T.F."/>
            <person name="Liu W."/>
            <person name="Song Y."/>
            <person name="Salvetti E."/>
            <person name="Wrobel A."/>
            <person name="Rasinkangas P."/>
            <person name="Parkhill J."/>
            <person name="Rea M.C."/>
            <person name="O'Sullivan O."/>
            <person name="Ritari J."/>
            <person name="Douillard F.P."/>
            <person name="Paul Ross R."/>
            <person name="Yang R."/>
            <person name="Briner A.E."/>
            <person name="Felis G.E."/>
            <person name="de Vos W.M."/>
            <person name="Barrangou R."/>
            <person name="Klaenhammer T.R."/>
            <person name="Caufield P.W."/>
            <person name="Cui Y."/>
            <person name="Zhang H."/>
            <person name="O'Toole P.W."/>
        </authorList>
    </citation>
    <scope>NUCLEOTIDE SEQUENCE [LARGE SCALE GENOMIC DNA]</scope>
    <source>
        <strain evidence="13 14">DSM 15638</strain>
    </source>
</reference>
<feature type="binding site" evidence="8">
    <location>
        <position position="387"/>
    </location>
    <ligand>
        <name>meso-2,6-diaminopimelate</name>
        <dbReference type="ChEBI" id="CHEBI:57791"/>
    </ligand>
</feature>
<dbReference type="InterPro" id="IPR036565">
    <property type="entry name" value="Mur-like_cat_sf"/>
</dbReference>
<dbReference type="AlphaFoldDB" id="A0A0R1HSS1"/>
<dbReference type="SUPFAM" id="SSF53623">
    <property type="entry name" value="MurD-like peptide ligases, catalytic domain"/>
    <property type="match status" value="1"/>
</dbReference>
<dbReference type="InterPro" id="IPR013221">
    <property type="entry name" value="Mur_ligase_cen"/>
</dbReference>
<comment type="subcellular location">
    <subcellularLocation>
        <location evidence="8 9">Cytoplasm</location>
    </subcellularLocation>
</comment>
<evidence type="ECO:0000256" key="9">
    <source>
        <dbReference type="RuleBase" id="RU004135"/>
    </source>
</evidence>
<dbReference type="OrthoDB" id="9800958at2"/>
<dbReference type="Pfam" id="PF01225">
    <property type="entry name" value="Mur_ligase"/>
    <property type="match status" value="1"/>
</dbReference>
<dbReference type="GO" id="GO:0008765">
    <property type="term" value="F:UDP-N-acetylmuramoylalanyl-D-glutamate-2,6-diaminopimelate ligase activity"/>
    <property type="evidence" value="ECO:0007669"/>
    <property type="project" value="UniProtKB-UniRule"/>
</dbReference>
<dbReference type="GO" id="GO:0009252">
    <property type="term" value="P:peptidoglycan biosynthetic process"/>
    <property type="evidence" value="ECO:0007669"/>
    <property type="project" value="UniProtKB-UniRule"/>
</dbReference>
<dbReference type="PANTHER" id="PTHR23135">
    <property type="entry name" value="MUR LIGASE FAMILY MEMBER"/>
    <property type="match status" value="1"/>
</dbReference>
<proteinExistence type="inferred from homology"/>
<feature type="short sequence motif" description="Meso-diaminopimelate recognition motif" evidence="8">
    <location>
        <begin position="411"/>
        <end position="414"/>
    </location>
</feature>
<dbReference type="Gene3D" id="3.40.1390.10">
    <property type="entry name" value="MurE/MurF, N-terminal domain"/>
    <property type="match status" value="1"/>
</dbReference>
<dbReference type="Proteomes" id="UP000051450">
    <property type="component" value="Unassembled WGS sequence"/>
</dbReference>
<dbReference type="GO" id="GO:0071555">
    <property type="term" value="P:cell wall organization"/>
    <property type="evidence" value="ECO:0007669"/>
    <property type="project" value="UniProtKB-KW"/>
</dbReference>
<dbReference type="SUPFAM" id="SSF53244">
    <property type="entry name" value="MurD-like peptide ligases, peptide-binding domain"/>
    <property type="match status" value="1"/>
</dbReference>
<evidence type="ECO:0000256" key="1">
    <source>
        <dbReference type="ARBA" id="ARBA00004752"/>
    </source>
</evidence>
<accession>A0A0R1HSS1</accession>